<dbReference type="PANTHER" id="PTHR35908:SF1">
    <property type="entry name" value="CONSERVED PROTEIN"/>
    <property type="match status" value="1"/>
</dbReference>
<dbReference type="CDD" id="cd06587">
    <property type="entry name" value="VOC"/>
    <property type="match status" value="1"/>
</dbReference>
<dbReference type="InterPro" id="IPR029068">
    <property type="entry name" value="Glyas_Bleomycin-R_OHBP_Dase"/>
</dbReference>
<protein>
    <submittedName>
        <fullName evidence="2">VOC family protein</fullName>
    </submittedName>
</protein>
<reference evidence="2" key="1">
    <citation type="submission" date="2024-05" db="EMBL/GenBank/DDBJ databases">
        <authorList>
            <person name="Kim S."/>
            <person name="Heo J."/>
            <person name="Choi H."/>
            <person name="Choi Y."/>
            <person name="Kwon S.-W."/>
            <person name="Kim Y."/>
        </authorList>
    </citation>
    <scope>NUCLEOTIDE SEQUENCE</scope>
    <source>
        <strain evidence="2">KACC 23699</strain>
    </source>
</reference>
<evidence type="ECO:0000313" key="2">
    <source>
        <dbReference type="EMBL" id="XBO45201.1"/>
    </source>
</evidence>
<dbReference type="InterPro" id="IPR041581">
    <property type="entry name" value="Glyoxalase_6"/>
</dbReference>
<organism evidence="2">
    <name type="scientific">Pedococcus sp. KACC 23699</name>
    <dbReference type="NCBI Taxonomy" id="3149228"/>
    <lineage>
        <taxon>Bacteria</taxon>
        <taxon>Bacillati</taxon>
        <taxon>Actinomycetota</taxon>
        <taxon>Actinomycetes</taxon>
        <taxon>Micrococcales</taxon>
        <taxon>Intrasporangiaceae</taxon>
        <taxon>Pedococcus</taxon>
    </lineage>
</organism>
<proteinExistence type="predicted"/>
<dbReference type="AlphaFoldDB" id="A0AAU7JYG4"/>
<name>A0AAU7JYG4_9MICO</name>
<accession>A0AAU7JYG4</accession>
<dbReference type="PANTHER" id="PTHR35908">
    <property type="entry name" value="HYPOTHETICAL FUSION PROTEIN"/>
    <property type="match status" value="1"/>
</dbReference>
<evidence type="ECO:0000259" key="1">
    <source>
        <dbReference type="Pfam" id="PF18029"/>
    </source>
</evidence>
<gene>
    <name evidence="2" type="ORF">ABEG17_07660</name>
</gene>
<feature type="domain" description="Glyoxalase-like" evidence="1">
    <location>
        <begin position="122"/>
        <end position="243"/>
    </location>
</feature>
<sequence length="248" mass="26789">MALARFQDLCLDVTDEGRQAAFWSSALGLTLHEGRSDPAVLVGATPQQSLWLNTVPEPKTVKHRVHLDVHTESVEALEALGATVVVPATPEQRWTVMADPEGGEFCAFVRSPERLQPYRLYEVCVDCADPGSVARWWGRVLGLSVGNDPEHDWWWLEPASASAGNRAADGGGRGTDRGASDPGLPFESLVFVAVPEPKTGKNRLHWDVQTPSVAVLVEAGATIVAERPDWTVLADPEGNEFCAFPDGG</sequence>
<dbReference type="EMBL" id="CP157483">
    <property type="protein sequence ID" value="XBO45201.1"/>
    <property type="molecule type" value="Genomic_DNA"/>
</dbReference>
<dbReference type="Gene3D" id="3.10.180.10">
    <property type="entry name" value="2,3-Dihydroxybiphenyl 1,2-Dioxygenase, domain 1"/>
    <property type="match status" value="2"/>
</dbReference>
<dbReference type="RefSeq" id="WP_406832692.1">
    <property type="nucleotide sequence ID" value="NZ_CP157483.1"/>
</dbReference>
<dbReference type="Pfam" id="PF18029">
    <property type="entry name" value="Glyoxalase_6"/>
    <property type="match status" value="2"/>
</dbReference>
<dbReference type="SUPFAM" id="SSF54593">
    <property type="entry name" value="Glyoxalase/Bleomycin resistance protein/Dihydroxybiphenyl dioxygenase"/>
    <property type="match status" value="2"/>
</dbReference>
<feature type="domain" description="Glyoxalase-like" evidence="1">
    <location>
        <begin position="9"/>
        <end position="107"/>
    </location>
</feature>